<protein>
    <submittedName>
        <fullName evidence="1">Uncharacterized protein</fullName>
    </submittedName>
</protein>
<evidence type="ECO:0000313" key="1">
    <source>
        <dbReference type="EMBL" id="KAK8914266.1"/>
    </source>
</evidence>
<evidence type="ECO:0000313" key="2">
    <source>
        <dbReference type="Proteomes" id="UP001418222"/>
    </source>
</evidence>
<name>A0AAP0ATJ8_9ASPA</name>
<dbReference type="EMBL" id="JBBWWQ010000021">
    <property type="protein sequence ID" value="KAK8914266.1"/>
    <property type="molecule type" value="Genomic_DNA"/>
</dbReference>
<organism evidence="1 2">
    <name type="scientific">Platanthera zijinensis</name>
    <dbReference type="NCBI Taxonomy" id="2320716"/>
    <lineage>
        <taxon>Eukaryota</taxon>
        <taxon>Viridiplantae</taxon>
        <taxon>Streptophyta</taxon>
        <taxon>Embryophyta</taxon>
        <taxon>Tracheophyta</taxon>
        <taxon>Spermatophyta</taxon>
        <taxon>Magnoliopsida</taxon>
        <taxon>Liliopsida</taxon>
        <taxon>Asparagales</taxon>
        <taxon>Orchidaceae</taxon>
        <taxon>Orchidoideae</taxon>
        <taxon>Orchideae</taxon>
        <taxon>Orchidinae</taxon>
        <taxon>Platanthera</taxon>
    </lineage>
</organism>
<dbReference type="AlphaFoldDB" id="A0AAP0ATJ8"/>
<accession>A0AAP0ATJ8</accession>
<keyword evidence="2" id="KW-1185">Reference proteome</keyword>
<dbReference type="Proteomes" id="UP001418222">
    <property type="component" value="Unassembled WGS sequence"/>
</dbReference>
<sequence>MQAQNKVLLMLHLMWKAEKLNQQNNLLDRKGLKILKPMRKYFYLTERMRLSKMLVMRHSIESLRDLRRNLVNFIKEI</sequence>
<comment type="caution">
    <text evidence="1">The sequence shown here is derived from an EMBL/GenBank/DDBJ whole genome shotgun (WGS) entry which is preliminary data.</text>
</comment>
<proteinExistence type="predicted"/>
<reference evidence="1 2" key="1">
    <citation type="journal article" date="2022" name="Nat. Plants">
        <title>Genomes of leafy and leafless Platanthera orchids illuminate the evolution of mycoheterotrophy.</title>
        <authorList>
            <person name="Li M.H."/>
            <person name="Liu K.W."/>
            <person name="Li Z."/>
            <person name="Lu H.C."/>
            <person name="Ye Q.L."/>
            <person name="Zhang D."/>
            <person name="Wang J.Y."/>
            <person name="Li Y.F."/>
            <person name="Zhong Z.M."/>
            <person name="Liu X."/>
            <person name="Yu X."/>
            <person name="Liu D.K."/>
            <person name="Tu X.D."/>
            <person name="Liu B."/>
            <person name="Hao Y."/>
            <person name="Liao X.Y."/>
            <person name="Jiang Y.T."/>
            <person name="Sun W.H."/>
            <person name="Chen J."/>
            <person name="Chen Y.Q."/>
            <person name="Ai Y."/>
            <person name="Zhai J.W."/>
            <person name="Wu S.S."/>
            <person name="Zhou Z."/>
            <person name="Hsiao Y.Y."/>
            <person name="Wu W.L."/>
            <person name="Chen Y.Y."/>
            <person name="Lin Y.F."/>
            <person name="Hsu J.L."/>
            <person name="Li C.Y."/>
            <person name="Wang Z.W."/>
            <person name="Zhao X."/>
            <person name="Zhong W.Y."/>
            <person name="Ma X.K."/>
            <person name="Ma L."/>
            <person name="Huang J."/>
            <person name="Chen G.Z."/>
            <person name="Huang M.Z."/>
            <person name="Huang L."/>
            <person name="Peng D.H."/>
            <person name="Luo Y.B."/>
            <person name="Zou S.Q."/>
            <person name="Chen S.P."/>
            <person name="Lan S."/>
            <person name="Tsai W.C."/>
            <person name="Van de Peer Y."/>
            <person name="Liu Z.J."/>
        </authorList>
    </citation>
    <scope>NUCLEOTIDE SEQUENCE [LARGE SCALE GENOMIC DNA]</scope>
    <source>
        <strain evidence="1">Lor287</strain>
    </source>
</reference>
<gene>
    <name evidence="1" type="ORF">KSP39_PZI023523</name>
</gene>